<dbReference type="OrthoDB" id="9805601at2"/>
<dbReference type="PANTHER" id="PTHR42771">
    <property type="entry name" value="IRON(3+)-HYDROXAMATE IMPORT ATP-BINDING PROTEIN FHUC"/>
    <property type="match status" value="1"/>
</dbReference>
<evidence type="ECO:0000313" key="13">
    <source>
        <dbReference type="Proteomes" id="UP000198417"/>
    </source>
</evidence>
<keyword evidence="7 12" id="KW-0067">ATP-binding</keyword>
<dbReference type="PROSITE" id="PS50893">
    <property type="entry name" value="ABC_TRANSPORTER_2"/>
    <property type="match status" value="1"/>
</dbReference>
<keyword evidence="5" id="KW-0410">Iron transport</keyword>
<evidence type="ECO:0000256" key="7">
    <source>
        <dbReference type="ARBA" id="ARBA00022840"/>
    </source>
</evidence>
<evidence type="ECO:0000256" key="10">
    <source>
        <dbReference type="ARBA" id="ARBA00023136"/>
    </source>
</evidence>
<dbReference type="Proteomes" id="UP000198417">
    <property type="component" value="Unassembled WGS sequence"/>
</dbReference>
<dbReference type="GO" id="GO:0006826">
    <property type="term" value="P:iron ion transport"/>
    <property type="evidence" value="ECO:0007669"/>
    <property type="project" value="UniProtKB-KW"/>
</dbReference>
<dbReference type="FunFam" id="3.40.50.300:FF:000134">
    <property type="entry name" value="Iron-enterobactin ABC transporter ATP-binding protein"/>
    <property type="match status" value="1"/>
</dbReference>
<dbReference type="GO" id="GO:0016887">
    <property type="term" value="F:ATP hydrolysis activity"/>
    <property type="evidence" value="ECO:0007669"/>
    <property type="project" value="InterPro"/>
</dbReference>
<dbReference type="InterPro" id="IPR003593">
    <property type="entry name" value="AAA+_ATPase"/>
</dbReference>
<feature type="domain" description="ABC transporter" evidence="11">
    <location>
        <begin position="2"/>
        <end position="235"/>
    </location>
</feature>
<keyword evidence="13" id="KW-1185">Reference proteome</keyword>
<evidence type="ECO:0000313" key="12">
    <source>
        <dbReference type="EMBL" id="SNR85697.1"/>
    </source>
</evidence>
<name>A0A238ZQM3_9RHOB</name>
<dbReference type="PANTHER" id="PTHR42771:SF3">
    <property type="entry name" value="PETROBACTIN IMPORT ATP-BINDING PROTEIN YCLP"/>
    <property type="match status" value="1"/>
</dbReference>
<evidence type="ECO:0000256" key="2">
    <source>
        <dbReference type="ARBA" id="ARBA00005417"/>
    </source>
</evidence>
<keyword evidence="4" id="KW-1003">Cell membrane</keyword>
<dbReference type="RefSeq" id="WP_089273970.1">
    <property type="nucleotide sequence ID" value="NZ_FZNN01000038.1"/>
</dbReference>
<dbReference type="CDD" id="cd03214">
    <property type="entry name" value="ABC_Iron-Siderophores_B12_Hemin"/>
    <property type="match status" value="1"/>
</dbReference>
<comment type="similarity">
    <text evidence="2">Belongs to the ABC transporter superfamily.</text>
</comment>
<proteinExistence type="inferred from homology"/>
<evidence type="ECO:0000256" key="6">
    <source>
        <dbReference type="ARBA" id="ARBA00022741"/>
    </source>
</evidence>
<dbReference type="InterPro" id="IPR027417">
    <property type="entry name" value="P-loop_NTPase"/>
</dbReference>
<reference evidence="12 13" key="1">
    <citation type="submission" date="2017-06" db="EMBL/GenBank/DDBJ databases">
        <authorList>
            <person name="Kim H.J."/>
            <person name="Triplett B.A."/>
        </authorList>
    </citation>
    <scope>NUCLEOTIDE SEQUENCE [LARGE SCALE GENOMIC DNA]</scope>
    <source>
        <strain evidence="12 13">DSM 29052</strain>
    </source>
</reference>
<evidence type="ECO:0000259" key="11">
    <source>
        <dbReference type="PROSITE" id="PS50893"/>
    </source>
</evidence>
<dbReference type="Gene3D" id="3.40.50.300">
    <property type="entry name" value="P-loop containing nucleotide triphosphate hydrolases"/>
    <property type="match status" value="1"/>
</dbReference>
<evidence type="ECO:0000256" key="1">
    <source>
        <dbReference type="ARBA" id="ARBA00004202"/>
    </source>
</evidence>
<sequence length="250" mass="27194">MIRCQNLTFSAGGKRILDAVTADAPPGRITALVGPNGAGKSTLLGLMGRLKEPERGQVMLGAEDAAGIPRPIFARRLTALRQATRITPRLTVCDLVGFGRYPHNPGHLTKEDQRIVEACMTDMALDDLADRQIDTLSGGQQQRALIAMVLAQETEILLLDEPLNNLDLSHARRVMNNLSARSRAGRTIVTVLHDLTIAARFADHVVALKDGRVHAEGSPDEVFTPEVLRELYGAEVEVHRINGKPVILPI</sequence>
<protein>
    <submittedName>
        <fullName evidence="12">Iron complex transport system ATP-binding protein</fullName>
    </submittedName>
</protein>
<evidence type="ECO:0000256" key="8">
    <source>
        <dbReference type="ARBA" id="ARBA00023004"/>
    </source>
</evidence>
<keyword evidence="10" id="KW-0472">Membrane</keyword>
<dbReference type="InterPro" id="IPR051535">
    <property type="entry name" value="Siderophore_ABC-ATPase"/>
</dbReference>
<dbReference type="InterPro" id="IPR003439">
    <property type="entry name" value="ABC_transporter-like_ATP-bd"/>
</dbReference>
<gene>
    <name evidence="12" type="ORF">SAMN06265370_1385</name>
</gene>
<dbReference type="SMART" id="SM00382">
    <property type="entry name" value="AAA"/>
    <property type="match status" value="1"/>
</dbReference>
<accession>A0A238ZQM3</accession>
<evidence type="ECO:0000256" key="5">
    <source>
        <dbReference type="ARBA" id="ARBA00022496"/>
    </source>
</evidence>
<comment type="subcellular location">
    <subcellularLocation>
        <location evidence="1">Cell membrane</location>
        <topology evidence="1">Peripheral membrane protein</topology>
    </subcellularLocation>
</comment>
<organism evidence="12 13">
    <name type="scientific">Puniceibacterium sediminis</name>
    <dbReference type="NCBI Taxonomy" id="1608407"/>
    <lineage>
        <taxon>Bacteria</taxon>
        <taxon>Pseudomonadati</taxon>
        <taxon>Pseudomonadota</taxon>
        <taxon>Alphaproteobacteria</taxon>
        <taxon>Rhodobacterales</taxon>
        <taxon>Paracoccaceae</taxon>
        <taxon>Puniceibacterium</taxon>
    </lineage>
</organism>
<dbReference type="Pfam" id="PF00005">
    <property type="entry name" value="ABC_tran"/>
    <property type="match status" value="1"/>
</dbReference>
<dbReference type="GO" id="GO:0005886">
    <property type="term" value="C:plasma membrane"/>
    <property type="evidence" value="ECO:0007669"/>
    <property type="project" value="UniProtKB-SubCell"/>
</dbReference>
<dbReference type="GO" id="GO:0005524">
    <property type="term" value="F:ATP binding"/>
    <property type="evidence" value="ECO:0007669"/>
    <property type="project" value="UniProtKB-KW"/>
</dbReference>
<keyword evidence="6" id="KW-0547">Nucleotide-binding</keyword>
<evidence type="ECO:0000256" key="9">
    <source>
        <dbReference type="ARBA" id="ARBA00023065"/>
    </source>
</evidence>
<keyword evidence="3" id="KW-0813">Transport</keyword>
<dbReference type="InterPro" id="IPR017871">
    <property type="entry name" value="ABC_transporter-like_CS"/>
</dbReference>
<dbReference type="SUPFAM" id="SSF52540">
    <property type="entry name" value="P-loop containing nucleoside triphosphate hydrolases"/>
    <property type="match status" value="1"/>
</dbReference>
<dbReference type="AlphaFoldDB" id="A0A238ZQM3"/>
<keyword evidence="8" id="KW-0408">Iron</keyword>
<dbReference type="EMBL" id="FZNN01000038">
    <property type="protein sequence ID" value="SNR85697.1"/>
    <property type="molecule type" value="Genomic_DNA"/>
</dbReference>
<evidence type="ECO:0000256" key="3">
    <source>
        <dbReference type="ARBA" id="ARBA00022448"/>
    </source>
</evidence>
<keyword evidence="9" id="KW-0406">Ion transport</keyword>
<dbReference type="PROSITE" id="PS00211">
    <property type="entry name" value="ABC_TRANSPORTER_1"/>
    <property type="match status" value="1"/>
</dbReference>
<evidence type="ECO:0000256" key="4">
    <source>
        <dbReference type="ARBA" id="ARBA00022475"/>
    </source>
</evidence>